<sequence>MAKLITLYWRGIPARVIAKKGRRSAKVQLSPRFQRAIDRAAMRAGKGRSDVYLSDWRREITTCGDDLDVEAQTWAHRLEEQFTNDDLLALIRAHGKPLQSIS</sequence>
<proteinExistence type="predicted"/>
<evidence type="ECO:0000259" key="1">
    <source>
        <dbReference type="Pfam" id="PF13769"/>
    </source>
</evidence>
<dbReference type="InterPro" id="IPR025989">
    <property type="entry name" value="Virulence_F_dom"/>
</dbReference>
<organism evidence="2">
    <name type="scientific">marine metagenome</name>
    <dbReference type="NCBI Taxonomy" id="408172"/>
    <lineage>
        <taxon>unclassified sequences</taxon>
        <taxon>metagenomes</taxon>
        <taxon>ecological metagenomes</taxon>
    </lineage>
</organism>
<protein>
    <recommendedName>
        <fullName evidence="1">Virulence factor domain-containing protein</fullName>
    </recommendedName>
</protein>
<reference evidence="2" key="1">
    <citation type="submission" date="2018-05" db="EMBL/GenBank/DDBJ databases">
        <authorList>
            <person name="Lanie J.A."/>
            <person name="Ng W.-L."/>
            <person name="Kazmierczak K.M."/>
            <person name="Andrzejewski T.M."/>
            <person name="Davidsen T.M."/>
            <person name="Wayne K.J."/>
            <person name="Tettelin H."/>
            <person name="Glass J.I."/>
            <person name="Rusch D."/>
            <person name="Podicherti R."/>
            <person name="Tsui H.-C.T."/>
            <person name="Winkler M.E."/>
        </authorList>
    </citation>
    <scope>NUCLEOTIDE SEQUENCE</scope>
</reference>
<accession>A0A381NT50</accession>
<dbReference type="AlphaFoldDB" id="A0A381NT50"/>
<evidence type="ECO:0000313" key="2">
    <source>
        <dbReference type="EMBL" id="SUZ56653.1"/>
    </source>
</evidence>
<name>A0A381NT50_9ZZZZ</name>
<dbReference type="EMBL" id="UINC01000515">
    <property type="protein sequence ID" value="SUZ56653.1"/>
    <property type="molecule type" value="Genomic_DNA"/>
</dbReference>
<dbReference type="Pfam" id="PF13769">
    <property type="entry name" value="Virulence_fact"/>
    <property type="match status" value="1"/>
</dbReference>
<gene>
    <name evidence="2" type="ORF">METZ01_LOCUS9507</name>
</gene>
<feature type="domain" description="Virulence factor" evidence="1">
    <location>
        <begin position="8"/>
        <end position="91"/>
    </location>
</feature>